<keyword evidence="3" id="KW-1185">Reference proteome</keyword>
<gene>
    <name evidence="2" type="ORF">ACFOKC_14410</name>
</gene>
<organism evidence="2 3">
    <name type="scientific">Halobacterium litoreum</name>
    <dbReference type="NCBI Taxonomy" id="2039234"/>
    <lineage>
        <taxon>Archaea</taxon>
        <taxon>Methanobacteriati</taxon>
        <taxon>Methanobacteriota</taxon>
        <taxon>Stenosarchaea group</taxon>
        <taxon>Halobacteria</taxon>
        <taxon>Halobacteriales</taxon>
        <taxon>Halobacteriaceae</taxon>
        <taxon>Halobacterium</taxon>
    </lineage>
</organism>
<name>A0ABD5NI60_9EURY</name>
<sequence length="182" mass="20413">MPGDDFDEAAWRERVLEHRTEKDAFLADHPQSPIPEGEREDFDGLDYFELDPEFRVVARFSEVDSPQEVDLETTQGPPAKYERVAVLGFDMDGDHHTLDAYRVEGEDSLFVPFTDTTNGAETYGRGRYLDVAAPDADTGDEIALDFNLAYNPFCAYSDNFSCALPTDANDLPVAVRAGERDY</sequence>
<evidence type="ECO:0000313" key="3">
    <source>
        <dbReference type="Proteomes" id="UP001595660"/>
    </source>
</evidence>
<dbReference type="RefSeq" id="WP_232569524.1">
    <property type="nucleotide sequence ID" value="NZ_CP089466.1"/>
</dbReference>
<dbReference type="InterPro" id="IPR012467">
    <property type="entry name" value="DUF1684"/>
</dbReference>
<dbReference type="Gene3D" id="6.10.250.1680">
    <property type="match status" value="1"/>
</dbReference>
<protein>
    <submittedName>
        <fullName evidence="2">DUF1684 domain-containing protein</fullName>
    </submittedName>
</protein>
<dbReference type="Pfam" id="PF07920">
    <property type="entry name" value="DUF1684"/>
    <property type="match status" value="1"/>
</dbReference>
<evidence type="ECO:0000256" key="1">
    <source>
        <dbReference type="SAM" id="MobiDB-lite"/>
    </source>
</evidence>
<dbReference type="PANTHER" id="PTHR41913:SF1">
    <property type="entry name" value="DUF1684 DOMAIN-CONTAINING PROTEIN"/>
    <property type="match status" value="1"/>
</dbReference>
<accession>A0ABD5NI60</accession>
<dbReference type="AlphaFoldDB" id="A0ABD5NI60"/>
<comment type="caution">
    <text evidence="2">The sequence shown here is derived from an EMBL/GenBank/DDBJ whole genome shotgun (WGS) entry which is preliminary data.</text>
</comment>
<dbReference type="GeneID" id="69118066"/>
<proteinExistence type="predicted"/>
<dbReference type="Proteomes" id="UP001595660">
    <property type="component" value="Unassembled WGS sequence"/>
</dbReference>
<evidence type="ECO:0000313" key="2">
    <source>
        <dbReference type="EMBL" id="MFC3478921.1"/>
    </source>
</evidence>
<dbReference type="PANTHER" id="PTHR41913">
    <property type="entry name" value="DUF1684 DOMAIN-CONTAINING PROTEIN"/>
    <property type="match status" value="1"/>
</dbReference>
<dbReference type="EMBL" id="JBHRWN010000002">
    <property type="protein sequence ID" value="MFC3478921.1"/>
    <property type="molecule type" value="Genomic_DNA"/>
</dbReference>
<reference evidence="2 3" key="1">
    <citation type="journal article" date="2019" name="Int. J. Syst. Evol. Microbiol.">
        <title>The Global Catalogue of Microorganisms (GCM) 10K type strain sequencing project: providing services to taxonomists for standard genome sequencing and annotation.</title>
        <authorList>
            <consortium name="The Broad Institute Genomics Platform"/>
            <consortium name="The Broad Institute Genome Sequencing Center for Infectious Disease"/>
            <person name="Wu L."/>
            <person name="Ma J."/>
        </authorList>
    </citation>
    <scope>NUCLEOTIDE SEQUENCE [LARGE SCALE GENOMIC DNA]</scope>
    <source>
        <strain evidence="2 3">CGMCC 1.12562</strain>
    </source>
</reference>
<feature type="region of interest" description="Disordered" evidence="1">
    <location>
        <begin position="22"/>
        <end position="41"/>
    </location>
</feature>